<evidence type="ECO:0000256" key="1">
    <source>
        <dbReference type="SAM" id="SignalP"/>
    </source>
</evidence>
<sequence length="618" mass="73588">MLLKFLFISMWTSTATWGTSIPHMAPKRVREDELCALPKVQYFDPSEDDTSKPKVHLRLLGNRRKHLNQHHDFHVFTQEEPSGSTQPATKRKCLEIGKNWGEEKSENSQIQKFWLNYLKEKYHPKKPLTKEERLKINETWKENESQLTLLHNESKELSQIFDSLQLSIKLLTKEQAESFSKALKFIKESKENIAVFKQLRFWELGGVDTRYSDLEHMAALHEEHNEGSIMKEWLKNCPNDAFFKISKDLWKQSAFSYVEEIMKLIGSYKLDYNQLEPDQELPLEAVEVFVYSFKIIDLLYKNDFINKADLQKFFQDNEIFKKAVLSGIRNLNERTVNPILYGIDSITKDWFWPFGFEFIRDFNKEYAERFIMEAIISNTIFHGNKYNQHNKSEKWEALLDSFLSTKYINKLQYFHQSGNFIPSTEKHIDLTIQDDEYFGKDVKNLMDLLLEVISSLEHPKIISDNNFIFTICDLLNFIEKKLTPGIMGRKSNELKLKSEHFKDLFDLLLKYSRFSHLFSAVQEFKYSIDSTKQLLNNHLINAEFFWKYYQKNLLDTRQEFIKTYNNILTREDRTLSTMLEGQFKYTNFPNFEQWLLQYEPVEFTSHSIFPIYYQPKKN</sequence>
<keyword evidence="3" id="KW-1185">Reference proteome</keyword>
<dbReference type="EMBL" id="VSWC01000144">
    <property type="protein sequence ID" value="KAA1077772.1"/>
    <property type="molecule type" value="Genomic_DNA"/>
</dbReference>
<dbReference type="OrthoDB" id="10687202at2759"/>
<keyword evidence="1" id="KW-0732">Signal</keyword>
<protein>
    <submittedName>
        <fullName evidence="2">Uncharacterized protein</fullName>
    </submittedName>
</protein>
<dbReference type="Proteomes" id="UP000324748">
    <property type="component" value="Unassembled WGS sequence"/>
</dbReference>
<name>A0A5B0MME2_PUCGR</name>
<proteinExistence type="predicted"/>
<gene>
    <name evidence="2" type="ORF">PGT21_019448</name>
</gene>
<feature type="signal peptide" evidence="1">
    <location>
        <begin position="1"/>
        <end position="18"/>
    </location>
</feature>
<organism evidence="2 3">
    <name type="scientific">Puccinia graminis f. sp. tritici</name>
    <dbReference type="NCBI Taxonomy" id="56615"/>
    <lineage>
        <taxon>Eukaryota</taxon>
        <taxon>Fungi</taxon>
        <taxon>Dikarya</taxon>
        <taxon>Basidiomycota</taxon>
        <taxon>Pucciniomycotina</taxon>
        <taxon>Pucciniomycetes</taxon>
        <taxon>Pucciniales</taxon>
        <taxon>Pucciniaceae</taxon>
        <taxon>Puccinia</taxon>
    </lineage>
</organism>
<evidence type="ECO:0000313" key="3">
    <source>
        <dbReference type="Proteomes" id="UP000324748"/>
    </source>
</evidence>
<feature type="chain" id="PRO_5022924763" evidence="1">
    <location>
        <begin position="19"/>
        <end position="618"/>
    </location>
</feature>
<reference evidence="2 3" key="1">
    <citation type="submission" date="2019-05" db="EMBL/GenBank/DDBJ databases">
        <title>Emergence of the Ug99 lineage of the wheat stem rust pathogen through somatic hybridization.</title>
        <authorList>
            <person name="Li F."/>
            <person name="Upadhyaya N.M."/>
            <person name="Sperschneider J."/>
            <person name="Matny O."/>
            <person name="Nguyen-Phuc H."/>
            <person name="Mago R."/>
            <person name="Raley C."/>
            <person name="Miller M.E."/>
            <person name="Silverstein K.A.T."/>
            <person name="Henningsen E."/>
            <person name="Hirsch C.D."/>
            <person name="Visser B."/>
            <person name="Pretorius Z.A."/>
            <person name="Steffenson B.J."/>
            <person name="Schwessinger B."/>
            <person name="Dodds P.N."/>
            <person name="Figueroa M."/>
        </authorList>
    </citation>
    <scope>NUCLEOTIDE SEQUENCE [LARGE SCALE GENOMIC DNA]</scope>
    <source>
        <strain evidence="2">21-0</strain>
    </source>
</reference>
<dbReference type="AlphaFoldDB" id="A0A5B0MME2"/>
<accession>A0A5B0MME2</accession>
<comment type="caution">
    <text evidence="2">The sequence shown here is derived from an EMBL/GenBank/DDBJ whole genome shotgun (WGS) entry which is preliminary data.</text>
</comment>
<evidence type="ECO:0000313" key="2">
    <source>
        <dbReference type="EMBL" id="KAA1077772.1"/>
    </source>
</evidence>